<reference evidence="3" key="1">
    <citation type="submission" date="2014-11" db="EMBL/GenBank/DDBJ databases">
        <title>Genome sequencing of Roseivirga sp. D-25.</title>
        <authorList>
            <person name="Selvaratnam C."/>
            <person name="Thevarajoo S."/>
            <person name="Goh K.M."/>
            <person name="Eee R."/>
            <person name="Chan K.-G."/>
            <person name="Chong C.S."/>
        </authorList>
    </citation>
    <scope>NUCLEOTIDE SEQUENCE [LARGE SCALE GENOMIC DNA]</scope>
    <source>
        <strain evidence="3">D-25</strain>
    </source>
</reference>
<dbReference type="Pfam" id="PF11138">
    <property type="entry name" value="DUF2911"/>
    <property type="match status" value="1"/>
</dbReference>
<evidence type="ECO:0000313" key="2">
    <source>
        <dbReference type="EMBL" id="KOF02023.1"/>
    </source>
</evidence>
<gene>
    <name evidence="2" type="ORF">OB69_14970</name>
</gene>
<evidence type="ECO:0000313" key="3">
    <source>
        <dbReference type="Proteomes" id="UP000036908"/>
    </source>
</evidence>
<dbReference type="RefSeq" id="WP_053224551.1">
    <property type="nucleotide sequence ID" value="NZ_JSVA01000017.1"/>
</dbReference>
<evidence type="ECO:0000256" key="1">
    <source>
        <dbReference type="SAM" id="SignalP"/>
    </source>
</evidence>
<dbReference type="AlphaFoldDB" id="A0A0L8AI11"/>
<feature type="signal peptide" evidence="1">
    <location>
        <begin position="1"/>
        <end position="22"/>
    </location>
</feature>
<evidence type="ECO:0008006" key="4">
    <source>
        <dbReference type="Google" id="ProtNLM"/>
    </source>
</evidence>
<dbReference type="EMBL" id="JSVA01000017">
    <property type="protein sequence ID" value="KOF02023.1"/>
    <property type="molecule type" value="Genomic_DNA"/>
</dbReference>
<sequence length="189" mass="21232">MKKSIITLFAFAALLVTFNAQAQKFPGPDASPMDAAYFPDQQPLDEVMGRPVKDLKIKIYYSRPQLKGRTMLGEKAAPFGQMWRLGANEANEITFYQDVTVGTAKVKAGTYTLFAIPNTDKWTFVLHSKLNTWGNYTLKDSKEVARVDGPVSKSDEPIEYLSMVFKEVEGGTHLMVGWENTIAEMPIKW</sequence>
<protein>
    <recommendedName>
        <fullName evidence="4">Asparagine synthetase B</fullName>
    </recommendedName>
</protein>
<accession>A0A0L8AI11</accession>
<organism evidence="2 3">
    <name type="scientific">Roseivirga seohaensis subsp. aquiponti</name>
    <dbReference type="NCBI Taxonomy" id="1566026"/>
    <lineage>
        <taxon>Bacteria</taxon>
        <taxon>Pseudomonadati</taxon>
        <taxon>Bacteroidota</taxon>
        <taxon>Cytophagia</taxon>
        <taxon>Cytophagales</taxon>
        <taxon>Roseivirgaceae</taxon>
        <taxon>Roseivirga</taxon>
    </lineage>
</organism>
<name>A0A0L8AI11_9BACT</name>
<feature type="chain" id="PRO_5005580042" description="Asparagine synthetase B" evidence="1">
    <location>
        <begin position="23"/>
        <end position="189"/>
    </location>
</feature>
<keyword evidence="3" id="KW-1185">Reference proteome</keyword>
<dbReference type="PATRIC" id="fig|1566026.4.peg.1309"/>
<dbReference type="Proteomes" id="UP000036908">
    <property type="component" value="Unassembled WGS sequence"/>
</dbReference>
<proteinExistence type="predicted"/>
<dbReference type="InterPro" id="IPR021314">
    <property type="entry name" value="DUF2911"/>
</dbReference>
<keyword evidence="1" id="KW-0732">Signal</keyword>
<comment type="caution">
    <text evidence="2">The sequence shown here is derived from an EMBL/GenBank/DDBJ whole genome shotgun (WGS) entry which is preliminary data.</text>
</comment>
<dbReference type="OrthoDB" id="195456at2"/>